<keyword evidence="1" id="KW-0732">Signal</keyword>
<evidence type="ECO:0000313" key="3">
    <source>
        <dbReference type="EMBL" id="GAA3619600.1"/>
    </source>
</evidence>
<dbReference type="EMBL" id="BAABAB010000015">
    <property type="protein sequence ID" value="GAA3619600.1"/>
    <property type="molecule type" value="Genomic_DNA"/>
</dbReference>
<sequence>MIGRQTGRVRTATALLGGLSLILAGLLGPATPAAAAPGSTSAATTARVSADSVSTDSVRASWSKSFASLEKQLPGTAGVSVVGVGHAGSVTVGSWRSGVAWSTSKVPVSVAALRRSPSASTKRLVKRAITVSDNAAAEKLWSRLGRPKTAAARTQKVIRDAGDKHTKVQSKRVRAGFTAFGQTRWTTTNQARFGAGLACRAEAKPVLRLMGQITTSQRWGLGHVRGARFKGGWGPVGKGYLVRQLGVVILPDGRTYSVSIAVWSPKGFSRAARDLTRVANWLEKRIGQVPARAC</sequence>
<dbReference type="Proteomes" id="UP001501490">
    <property type="component" value="Unassembled WGS sequence"/>
</dbReference>
<evidence type="ECO:0000259" key="2">
    <source>
        <dbReference type="Pfam" id="PF13354"/>
    </source>
</evidence>
<comment type="caution">
    <text evidence="3">The sequence shown here is derived from an EMBL/GenBank/DDBJ whole genome shotgun (WGS) entry which is preliminary data.</text>
</comment>
<dbReference type="SUPFAM" id="SSF56601">
    <property type="entry name" value="beta-lactamase/transpeptidase-like"/>
    <property type="match status" value="1"/>
</dbReference>
<proteinExistence type="predicted"/>
<dbReference type="InterPro" id="IPR045155">
    <property type="entry name" value="Beta-lactam_cat"/>
</dbReference>
<reference evidence="4" key="1">
    <citation type="journal article" date="2019" name="Int. J. Syst. Evol. Microbiol.">
        <title>The Global Catalogue of Microorganisms (GCM) 10K type strain sequencing project: providing services to taxonomists for standard genome sequencing and annotation.</title>
        <authorList>
            <consortium name="The Broad Institute Genomics Platform"/>
            <consortium name="The Broad Institute Genome Sequencing Center for Infectious Disease"/>
            <person name="Wu L."/>
            <person name="Ma J."/>
        </authorList>
    </citation>
    <scope>NUCLEOTIDE SEQUENCE [LARGE SCALE GENOMIC DNA]</scope>
    <source>
        <strain evidence="4">JCM 16929</strain>
    </source>
</reference>
<evidence type="ECO:0000313" key="4">
    <source>
        <dbReference type="Proteomes" id="UP001501490"/>
    </source>
</evidence>
<organism evidence="3 4">
    <name type="scientific">Microlunatus ginsengisoli</name>
    <dbReference type="NCBI Taxonomy" id="363863"/>
    <lineage>
        <taxon>Bacteria</taxon>
        <taxon>Bacillati</taxon>
        <taxon>Actinomycetota</taxon>
        <taxon>Actinomycetes</taxon>
        <taxon>Propionibacteriales</taxon>
        <taxon>Propionibacteriaceae</taxon>
        <taxon>Microlunatus</taxon>
    </lineage>
</organism>
<dbReference type="Pfam" id="PF13354">
    <property type="entry name" value="Beta-lactamase2"/>
    <property type="match status" value="1"/>
</dbReference>
<accession>A0ABP6ZU63</accession>
<keyword evidence="4" id="KW-1185">Reference proteome</keyword>
<evidence type="ECO:0000256" key="1">
    <source>
        <dbReference type="SAM" id="SignalP"/>
    </source>
</evidence>
<feature type="signal peptide" evidence="1">
    <location>
        <begin position="1"/>
        <end position="35"/>
    </location>
</feature>
<gene>
    <name evidence="3" type="ORF">GCM10022236_22280</name>
</gene>
<dbReference type="InterPro" id="IPR012338">
    <property type="entry name" value="Beta-lactam/transpept-like"/>
</dbReference>
<feature type="domain" description="Beta-lactamase class A catalytic" evidence="2">
    <location>
        <begin position="120"/>
        <end position="260"/>
    </location>
</feature>
<name>A0ABP6ZU63_9ACTN</name>
<protein>
    <recommendedName>
        <fullName evidence="2">Beta-lactamase class A catalytic domain-containing protein</fullName>
    </recommendedName>
</protein>
<feature type="chain" id="PRO_5046217488" description="Beta-lactamase class A catalytic domain-containing protein" evidence="1">
    <location>
        <begin position="36"/>
        <end position="294"/>
    </location>
</feature>
<dbReference type="Gene3D" id="3.40.710.10">
    <property type="entry name" value="DD-peptidase/beta-lactamase superfamily"/>
    <property type="match status" value="1"/>
</dbReference>